<evidence type="ECO:0000313" key="1">
    <source>
        <dbReference type="EMBL" id="CAB4124210.1"/>
    </source>
</evidence>
<name>A0A6J5KVI4_9CAUD</name>
<protein>
    <submittedName>
        <fullName evidence="1">Uncharacterized protein</fullName>
    </submittedName>
</protein>
<dbReference type="EMBL" id="LR797816">
    <property type="protein sequence ID" value="CAB4240854.1"/>
    <property type="molecule type" value="Genomic_DNA"/>
</dbReference>
<sequence length="258" mass="26756">MAYGTNAPFGLRPFSSISGGSWTEKTNEYFIYASADGTATYPIAVFTGDPVIYSATAATTITTAPTIIRYPIDTATVVNEITPVVGVFMGCEYILPNGTLVKSPYWPGGAPAATSGPAVLGGSRIKAFILDDPDVVYDIQVSTATNVLNDARFGTAPATDAYFSQNFAFGLAAGGANILNPTAGSTITGQSAIYLNLVGTTATDRVAATLPLKTIGFTPNPQNVIFAADGTTVNPFLNVRVTINNHISRVGNLGITPA</sequence>
<gene>
    <name evidence="2" type="ORF">UFOVP34_32</name>
    <name evidence="1" type="ORF">UFOVP51_74</name>
</gene>
<organism evidence="1">
    <name type="scientific">uncultured Caudovirales phage</name>
    <dbReference type="NCBI Taxonomy" id="2100421"/>
    <lineage>
        <taxon>Viruses</taxon>
        <taxon>Duplodnaviria</taxon>
        <taxon>Heunggongvirae</taxon>
        <taxon>Uroviricota</taxon>
        <taxon>Caudoviricetes</taxon>
        <taxon>Peduoviridae</taxon>
        <taxon>Maltschvirus</taxon>
        <taxon>Maltschvirus maltsch</taxon>
    </lineage>
</organism>
<reference evidence="1" key="1">
    <citation type="submission" date="2020-04" db="EMBL/GenBank/DDBJ databases">
        <authorList>
            <person name="Chiriac C."/>
            <person name="Salcher M."/>
            <person name="Ghai R."/>
            <person name="Kavagutti S V."/>
        </authorList>
    </citation>
    <scope>NUCLEOTIDE SEQUENCE</scope>
</reference>
<dbReference type="EMBL" id="LR796177">
    <property type="protein sequence ID" value="CAB4124210.1"/>
    <property type="molecule type" value="Genomic_DNA"/>
</dbReference>
<accession>A0A6J5KVI4</accession>
<proteinExistence type="predicted"/>
<evidence type="ECO:0000313" key="2">
    <source>
        <dbReference type="EMBL" id="CAB4240854.1"/>
    </source>
</evidence>